<keyword evidence="3" id="KW-0456">Lyase</keyword>
<dbReference type="AlphaFoldDB" id="A0A7I7K226"/>
<evidence type="ECO:0000256" key="1">
    <source>
        <dbReference type="ARBA" id="ARBA00005568"/>
    </source>
</evidence>
<dbReference type="InterPro" id="IPR015813">
    <property type="entry name" value="Pyrv/PenolPyrv_kinase-like_dom"/>
</dbReference>
<keyword evidence="7" id="KW-1185">Reference proteome</keyword>
<proteinExistence type="inferred from homology"/>
<feature type="region of interest" description="Disordered" evidence="4">
    <location>
        <begin position="244"/>
        <end position="264"/>
    </location>
</feature>
<evidence type="ECO:0000259" key="5">
    <source>
        <dbReference type="Pfam" id="PF03328"/>
    </source>
</evidence>
<keyword evidence="2" id="KW-0479">Metal-binding</keyword>
<dbReference type="InterPro" id="IPR040442">
    <property type="entry name" value="Pyrv_kinase-like_dom_sf"/>
</dbReference>
<dbReference type="Gene3D" id="3.20.20.60">
    <property type="entry name" value="Phosphoenolpyruvate-binding domains"/>
    <property type="match status" value="1"/>
</dbReference>
<evidence type="ECO:0000256" key="2">
    <source>
        <dbReference type="ARBA" id="ARBA00022723"/>
    </source>
</evidence>
<organism evidence="6 7">
    <name type="scientific">Mycolicibacterium duvalii</name>
    <dbReference type="NCBI Taxonomy" id="39688"/>
    <lineage>
        <taxon>Bacteria</taxon>
        <taxon>Bacillati</taxon>
        <taxon>Actinomycetota</taxon>
        <taxon>Actinomycetes</taxon>
        <taxon>Mycobacteriales</taxon>
        <taxon>Mycobacteriaceae</taxon>
        <taxon>Mycolicibacterium</taxon>
    </lineage>
</organism>
<evidence type="ECO:0000256" key="3">
    <source>
        <dbReference type="ARBA" id="ARBA00023239"/>
    </source>
</evidence>
<comment type="similarity">
    <text evidence="1">Belongs to the HpcH/HpaI aldolase family.</text>
</comment>
<protein>
    <submittedName>
        <fullName evidence="6">Aldolase</fullName>
    </submittedName>
</protein>
<name>A0A7I7K226_9MYCO</name>
<sequence>MAATSRLQHALRTREQVWGGWVVGPTETAPEEFAAAGYDYVGFDVQHGYLSDADVARMLRRLERVPIATVVRLPGADAAPIGRVLDAGADGVIIAMVESAEQAAAAVAATVYPPAGVRSFGPLRADLGLDPGELASRVSVFAMVETAAGLAAIDDICAVPGLTGIYVGPADLAISMGHPPVGALSQPQIRDAIVDVAGRATAAGLVAGIHAGAGGAGNMMAQAGFHMVTLASESQALRRGITAHLDEARGDTSRPDAGSPKGYR</sequence>
<accession>A0A7I7K226</accession>
<dbReference type="SUPFAM" id="SSF51621">
    <property type="entry name" value="Phosphoenolpyruvate/pyruvate domain"/>
    <property type="match status" value="1"/>
</dbReference>
<gene>
    <name evidence="6" type="ORF">MDUV_22720</name>
</gene>
<dbReference type="PANTHER" id="PTHR30502:SF0">
    <property type="entry name" value="PHOSPHOENOLPYRUVATE CARBOXYLASE FAMILY PROTEIN"/>
    <property type="match status" value="1"/>
</dbReference>
<dbReference type="Pfam" id="PF03328">
    <property type="entry name" value="HpcH_HpaI"/>
    <property type="match status" value="1"/>
</dbReference>
<dbReference type="RefSeq" id="WP_098002010.1">
    <property type="nucleotide sequence ID" value="NZ_AP022563.1"/>
</dbReference>
<dbReference type="InterPro" id="IPR005000">
    <property type="entry name" value="Aldolase/citrate-lyase_domain"/>
</dbReference>
<reference evidence="6 7" key="1">
    <citation type="journal article" date="2019" name="Emerg. Microbes Infect.">
        <title>Comprehensive subspecies identification of 175 nontuberculous mycobacteria species based on 7547 genomic profiles.</title>
        <authorList>
            <person name="Matsumoto Y."/>
            <person name="Kinjo T."/>
            <person name="Motooka D."/>
            <person name="Nabeya D."/>
            <person name="Jung N."/>
            <person name="Uechi K."/>
            <person name="Horii T."/>
            <person name="Iida T."/>
            <person name="Fujita J."/>
            <person name="Nakamura S."/>
        </authorList>
    </citation>
    <scope>NUCLEOTIDE SEQUENCE [LARGE SCALE GENOMIC DNA]</scope>
    <source>
        <strain evidence="6 7">JCM 6396</strain>
    </source>
</reference>
<dbReference type="OrthoDB" id="3353438at2"/>
<evidence type="ECO:0000256" key="4">
    <source>
        <dbReference type="SAM" id="MobiDB-lite"/>
    </source>
</evidence>
<dbReference type="GO" id="GO:0016832">
    <property type="term" value="F:aldehyde-lyase activity"/>
    <property type="evidence" value="ECO:0007669"/>
    <property type="project" value="TreeGrafter"/>
</dbReference>
<feature type="compositionally biased region" description="Basic and acidic residues" evidence="4">
    <location>
        <begin position="244"/>
        <end position="254"/>
    </location>
</feature>
<dbReference type="GO" id="GO:0046872">
    <property type="term" value="F:metal ion binding"/>
    <property type="evidence" value="ECO:0007669"/>
    <property type="project" value="UniProtKB-KW"/>
</dbReference>
<evidence type="ECO:0000313" key="6">
    <source>
        <dbReference type="EMBL" id="BBX17412.1"/>
    </source>
</evidence>
<feature type="domain" description="HpcH/HpaI aldolase/citrate lyase" evidence="5">
    <location>
        <begin position="21"/>
        <end position="237"/>
    </location>
</feature>
<dbReference type="Proteomes" id="UP000467006">
    <property type="component" value="Chromosome"/>
</dbReference>
<dbReference type="EMBL" id="AP022563">
    <property type="protein sequence ID" value="BBX17412.1"/>
    <property type="molecule type" value="Genomic_DNA"/>
</dbReference>
<dbReference type="KEGG" id="mdu:MDUV_22720"/>
<dbReference type="InterPro" id="IPR050251">
    <property type="entry name" value="HpcH-HpaI_aldolase"/>
</dbReference>
<dbReference type="GO" id="GO:0005737">
    <property type="term" value="C:cytoplasm"/>
    <property type="evidence" value="ECO:0007669"/>
    <property type="project" value="TreeGrafter"/>
</dbReference>
<dbReference type="PANTHER" id="PTHR30502">
    <property type="entry name" value="2-KETO-3-DEOXY-L-RHAMNONATE ALDOLASE"/>
    <property type="match status" value="1"/>
</dbReference>
<evidence type="ECO:0000313" key="7">
    <source>
        <dbReference type="Proteomes" id="UP000467006"/>
    </source>
</evidence>